<protein>
    <submittedName>
        <fullName evidence="1">(northern house mosquito) hypothetical protein</fullName>
    </submittedName>
</protein>
<name>A0A8D8F5P2_CULPI</name>
<reference evidence="1" key="1">
    <citation type="submission" date="2021-05" db="EMBL/GenBank/DDBJ databases">
        <authorList>
            <person name="Alioto T."/>
            <person name="Alioto T."/>
            <person name="Gomez Garrido J."/>
        </authorList>
    </citation>
    <scope>NUCLEOTIDE SEQUENCE</scope>
</reference>
<evidence type="ECO:0000313" key="1">
    <source>
        <dbReference type="EMBL" id="CAG6459296.1"/>
    </source>
</evidence>
<proteinExistence type="predicted"/>
<dbReference type="EMBL" id="HBUE01037210">
    <property type="protein sequence ID" value="CAG6459296.1"/>
    <property type="molecule type" value="Transcribed_RNA"/>
</dbReference>
<organism evidence="1">
    <name type="scientific">Culex pipiens</name>
    <name type="common">House mosquito</name>
    <dbReference type="NCBI Taxonomy" id="7175"/>
    <lineage>
        <taxon>Eukaryota</taxon>
        <taxon>Metazoa</taxon>
        <taxon>Ecdysozoa</taxon>
        <taxon>Arthropoda</taxon>
        <taxon>Hexapoda</taxon>
        <taxon>Insecta</taxon>
        <taxon>Pterygota</taxon>
        <taxon>Neoptera</taxon>
        <taxon>Endopterygota</taxon>
        <taxon>Diptera</taxon>
        <taxon>Nematocera</taxon>
        <taxon>Culicoidea</taxon>
        <taxon>Culicidae</taxon>
        <taxon>Culicinae</taxon>
        <taxon>Culicini</taxon>
        <taxon>Culex</taxon>
        <taxon>Culex</taxon>
    </lineage>
</organism>
<dbReference type="AlphaFoldDB" id="A0A8D8F5P2"/>
<accession>A0A8D8F5P2</accession>
<sequence length="107" mass="11244">MASISLSFSASISCDAGAALCCLFALSVGTTFSSDTYFFTSSAMYLSSSACARSCSERFSLLRGRTSLRMLDAVGTETRRSKMLAAAAGVSGRLPCCESDDVESLNF</sequence>